<accession>A0A5N0E6A5</accession>
<organism evidence="4 5">
    <name type="scientific">Nocardia colli</name>
    <dbReference type="NCBI Taxonomy" id="2545717"/>
    <lineage>
        <taxon>Bacteria</taxon>
        <taxon>Bacillati</taxon>
        <taxon>Actinomycetota</taxon>
        <taxon>Actinomycetes</taxon>
        <taxon>Mycobacteriales</taxon>
        <taxon>Nocardiaceae</taxon>
        <taxon>Nocardia</taxon>
    </lineage>
</organism>
<keyword evidence="1" id="KW-0805">Transcription regulation</keyword>
<dbReference type="RefSeq" id="WP_150405803.1">
    <property type="nucleotide sequence ID" value="NZ_VXLC01000017.1"/>
</dbReference>
<dbReference type="SUPFAM" id="SSF46894">
    <property type="entry name" value="C-terminal effector domain of the bipartite response regulators"/>
    <property type="match status" value="1"/>
</dbReference>
<protein>
    <submittedName>
        <fullName evidence="4">AfsR/SARP family transcriptional regulator</fullName>
    </submittedName>
</protein>
<keyword evidence="5" id="KW-1185">Reference proteome</keyword>
<dbReference type="PANTHER" id="PTHR35807:SF1">
    <property type="entry name" value="TRANSCRIPTIONAL REGULATOR REDD"/>
    <property type="match status" value="1"/>
</dbReference>
<dbReference type="GO" id="GO:0003677">
    <property type="term" value="F:DNA binding"/>
    <property type="evidence" value="ECO:0007669"/>
    <property type="project" value="InterPro"/>
</dbReference>
<dbReference type="Pfam" id="PF03704">
    <property type="entry name" value="BTAD"/>
    <property type="match status" value="1"/>
</dbReference>
<dbReference type="PANTHER" id="PTHR35807">
    <property type="entry name" value="TRANSCRIPTIONAL REGULATOR REDD-RELATED"/>
    <property type="match status" value="1"/>
</dbReference>
<keyword evidence="2" id="KW-0804">Transcription</keyword>
<dbReference type="GO" id="GO:0006355">
    <property type="term" value="P:regulation of DNA-templated transcription"/>
    <property type="evidence" value="ECO:0007669"/>
    <property type="project" value="InterPro"/>
</dbReference>
<reference evidence="4 5" key="1">
    <citation type="submission" date="2019-09" db="EMBL/GenBank/DDBJ databases">
        <authorList>
            <person name="Wang X."/>
        </authorList>
    </citation>
    <scope>NUCLEOTIDE SEQUENCE [LARGE SCALE GENOMIC DNA]</scope>
    <source>
        <strain evidence="4 5">CICC 11023</strain>
    </source>
</reference>
<dbReference type="OrthoDB" id="4492184at2"/>
<dbReference type="SMART" id="SM01043">
    <property type="entry name" value="BTAD"/>
    <property type="match status" value="1"/>
</dbReference>
<feature type="domain" description="Bacterial transcriptional activator" evidence="3">
    <location>
        <begin position="112"/>
        <end position="257"/>
    </location>
</feature>
<gene>
    <name evidence="4" type="ORF">F3087_31885</name>
</gene>
<sequence length="303" mass="32959">MTVPQGIVYSAPVPDRGYAQVRVLGPVSVTDGTRTIGVDRPLERAVLVRLALAGGVPVPDRRLAADLWGDGELSRPVERLRVVVSRLRTALGPYGATVLRTPAGYRTTMVAGDLLAAESIADRMHAAQRAGRYTEAWAAADEARRLWRGPALADLLWAPYAAVEAARLDAWRLELTVAGLEAALRLGSGLECLREMGILAGEHPLHEPLARLHALALYRAGRQVDALDRLRGLRSTLAAQFGAVIAPETVELEVRILRHDPGLHPAPRAVKPSSPAHSTVRRIIRYRDVATSAHRFRRPEPGF</sequence>
<dbReference type="InterPro" id="IPR016032">
    <property type="entry name" value="Sig_transdc_resp-reg_C-effctor"/>
</dbReference>
<evidence type="ECO:0000256" key="1">
    <source>
        <dbReference type="ARBA" id="ARBA00023015"/>
    </source>
</evidence>
<dbReference type="Proteomes" id="UP000323876">
    <property type="component" value="Unassembled WGS sequence"/>
</dbReference>
<evidence type="ECO:0000256" key="2">
    <source>
        <dbReference type="ARBA" id="ARBA00023163"/>
    </source>
</evidence>
<dbReference type="InterPro" id="IPR011990">
    <property type="entry name" value="TPR-like_helical_dom_sf"/>
</dbReference>
<dbReference type="EMBL" id="VXLC01000017">
    <property type="protein sequence ID" value="KAA8884962.1"/>
    <property type="molecule type" value="Genomic_DNA"/>
</dbReference>
<dbReference type="CDD" id="cd15831">
    <property type="entry name" value="BTAD"/>
    <property type="match status" value="1"/>
</dbReference>
<dbReference type="SUPFAM" id="SSF48452">
    <property type="entry name" value="TPR-like"/>
    <property type="match status" value="1"/>
</dbReference>
<evidence type="ECO:0000313" key="5">
    <source>
        <dbReference type="Proteomes" id="UP000323876"/>
    </source>
</evidence>
<dbReference type="InterPro" id="IPR036388">
    <property type="entry name" value="WH-like_DNA-bd_sf"/>
</dbReference>
<evidence type="ECO:0000313" key="4">
    <source>
        <dbReference type="EMBL" id="KAA8884962.1"/>
    </source>
</evidence>
<dbReference type="AlphaFoldDB" id="A0A5N0E6A5"/>
<dbReference type="Gene3D" id="1.25.40.10">
    <property type="entry name" value="Tetratricopeptide repeat domain"/>
    <property type="match status" value="1"/>
</dbReference>
<evidence type="ECO:0000259" key="3">
    <source>
        <dbReference type="SMART" id="SM01043"/>
    </source>
</evidence>
<dbReference type="InterPro" id="IPR005158">
    <property type="entry name" value="BTAD"/>
</dbReference>
<name>A0A5N0E6A5_9NOCA</name>
<comment type="caution">
    <text evidence="4">The sequence shown here is derived from an EMBL/GenBank/DDBJ whole genome shotgun (WGS) entry which is preliminary data.</text>
</comment>
<dbReference type="InterPro" id="IPR051677">
    <property type="entry name" value="AfsR-DnrI-RedD_regulator"/>
</dbReference>
<dbReference type="Gene3D" id="1.10.10.10">
    <property type="entry name" value="Winged helix-like DNA-binding domain superfamily/Winged helix DNA-binding domain"/>
    <property type="match status" value="1"/>
</dbReference>
<proteinExistence type="predicted"/>